<reference evidence="2 3" key="1">
    <citation type="submission" date="2016-09" db="EMBL/GenBank/DDBJ databases">
        <title>Pseudonocardia autotrophica DSM535, a candidate organism with high potential of specific P450 cytochromes.</title>
        <authorList>
            <person name="Grumaz C."/>
            <person name="Vainshtein Y."/>
            <person name="Kirstahler P."/>
            <person name="Sohn K."/>
        </authorList>
    </citation>
    <scope>NUCLEOTIDE SEQUENCE [LARGE SCALE GENOMIC DNA]</scope>
    <source>
        <strain evidence="2 3">DSM 535</strain>
    </source>
</reference>
<evidence type="ECO:0000256" key="1">
    <source>
        <dbReference type="SAM" id="MobiDB-lite"/>
    </source>
</evidence>
<feature type="compositionally biased region" description="Basic and acidic residues" evidence="1">
    <location>
        <begin position="890"/>
        <end position="904"/>
    </location>
</feature>
<keyword evidence="3" id="KW-1185">Reference proteome</keyword>
<dbReference type="OrthoDB" id="5168860at2"/>
<comment type="caution">
    <text evidence="2">The sequence shown here is derived from an EMBL/GenBank/DDBJ whole genome shotgun (WGS) entry which is preliminary data.</text>
</comment>
<feature type="compositionally biased region" description="Low complexity" evidence="1">
    <location>
        <begin position="846"/>
        <end position="860"/>
    </location>
</feature>
<dbReference type="STRING" id="2074.BG845_04357"/>
<feature type="compositionally biased region" description="Basic and acidic residues" evidence="1">
    <location>
        <begin position="736"/>
        <end position="749"/>
    </location>
</feature>
<name>A0A1Y2MRV4_PSEAH</name>
<protein>
    <recommendedName>
        <fullName evidence="4">Basic proline-rich protein</fullName>
    </recommendedName>
</protein>
<dbReference type="RefSeq" id="WP_125911647.1">
    <property type="nucleotide sequence ID" value="NZ_AP018920.1"/>
</dbReference>
<feature type="compositionally biased region" description="Basic and acidic residues" evidence="1">
    <location>
        <begin position="215"/>
        <end position="226"/>
    </location>
</feature>
<evidence type="ECO:0008006" key="4">
    <source>
        <dbReference type="Google" id="ProtNLM"/>
    </source>
</evidence>
<feature type="region of interest" description="Disordered" evidence="1">
    <location>
        <begin position="184"/>
        <end position="919"/>
    </location>
</feature>
<gene>
    <name evidence="2" type="ORF">BG845_04357</name>
</gene>
<dbReference type="Proteomes" id="UP000194360">
    <property type="component" value="Unassembled WGS sequence"/>
</dbReference>
<feature type="compositionally biased region" description="Low complexity" evidence="1">
    <location>
        <begin position="786"/>
        <end position="823"/>
    </location>
</feature>
<feature type="compositionally biased region" description="Pro residues" evidence="1">
    <location>
        <begin position="479"/>
        <end position="489"/>
    </location>
</feature>
<evidence type="ECO:0000313" key="2">
    <source>
        <dbReference type="EMBL" id="OSY37950.1"/>
    </source>
</evidence>
<proteinExistence type="predicted"/>
<accession>A0A1Y2MRV4</accession>
<feature type="compositionally biased region" description="Basic and acidic residues" evidence="1">
    <location>
        <begin position="235"/>
        <end position="263"/>
    </location>
</feature>
<feature type="compositionally biased region" description="Low complexity" evidence="1">
    <location>
        <begin position="407"/>
        <end position="437"/>
    </location>
</feature>
<dbReference type="AlphaFoldDB" id="A0A1Y2MRV4"/>
<feature type="compositionally biased region" description="Low complexity" evidence="1">
    <location>
        <begin position="490"/>
        <end position="544"/>
    </location>
</feature>
<organism evidence="2 3">
    <name type="scientific">Pseudonocardia autotrophica</name>
    <name type="common">Amycolata autotrophica</name>
    <name type="synonym">Nocardia autotrophica</name>
    <dbReference type="NCBI Taxonomy" id="2074"/>
    <lineage>
        <taxon>Bacteria</taxon>
        <taxon>Bacillati</taxon>
        <taxon>Actinomycetota</taxon>
        <taxon>Actinomycetes</taxon>
        <taxon>Pseudonocardiales</taxon>
        <taxon>Pseudonocardiaceae</taxon>
        <taxon>Pseudonocardia</taxon>
    </lineage>
</organism>
<evidence type="ECO:0000313" key="3">
    <source>
        <dbReference type="Proteomes" id="UP000194360"/>
    </source>
</evidence>
<dbReference type="EMBL" id="MIGB01000026">
    <property type="protein sequence ID" value="OSY37950.1"/>
    <property type="molecule type" value="Genomic_DNA"/>
</dbReference>
<feature type="compositionally biased region" description="Basic and acidic residues" evidence="1">
    <location>
        <begin position="714"/>
        <end position="726"/>
    </location>
</feature>
<feature type="compositionally biased region" description="Low complexity" evidence="1">
    <location>
        <begin position="684"/>
        <end position="706"/>
    </location>
</feature>
<sequence length="919" mass="92527">MSDPTYRLLLELAGRVDDDLLATGRELVAVGEEGHALELLVAELVAGRVVLPPSVRLDLIAEAAARRIQPDADRCLPRGDLASAAGMAHRFTGSGPAADAEAVADALTGVPAPDGGWRLAWRTTPAGSAPGPLPHPLLLARTGGGGSAEVLTYQAQTALRGAGLSVSVEVLGDDDEDTAYHRAAREAGVPLPVGADDPAPSTGSDDEWPGTGDARTPDARTPDARASDALAPDARIPDDRRHAEPSILDRRDAEDDAVREPRSALRAVASAAPDDGLPQTDDEPDRHSQPEPGPVDEQPGPGPAPHGSGAPEQEESGSRFGPSTPTEPSGRPESAEAPDVSAPGGRSDSLPPSASSELGGRSEYSAQSDPAAPSGYPARSEYSPPTEAFAQSEAFATAEHSGAPQLSGSPALPESPESPEFSTPTGYSASSGYSAPSELTATAEHSAPSEYSAPTEHSLPTESSAPTRLAAPTGAPPVATAPPVEPPAPVIEHPPGDLPSSAGPGPAPGAGTFDAGLPGPDDPAGQAPADTAADLDTPAAAAHPAPRPSPPIRALRGSTGGDWFESADPDGRPAGTGPSNTGPGGTDPGGAPEPPPGGPEPGGGTGYRSADGPLPVRAVPRPGEPATPETGLSVVRGTRPADAGARTDAWDATGSVIDHREPAHSEFGPAAGNGHPVRDPSPHPTAGTPAPAPAPDSASGAPGSVPEYPAEAGPPDRPHAEHRLPDRSPAAPGLPDRSHVEHGLPDRPHAGPAPLRAVPSRTPARPATDEAAWLQDWASGAWTGDAGTTSGTPAPEAPAPEGTEPAAGTDDPTPAPGVPIVHAPAPPPSAPPETGGAHRPRHMLIAEDTTGDDTATAPADRNGIPRPSPQPRPQPTGGLVDRLSPTEQDLLQRLHEELAARETGGEPTPRNGTARADPG</sequence>